<accession>U1LA81</accession>
<evidence type="ECO:0000313" key="2">
    <source>
        <dbReference type="Proteomes" id="UP000016462"/>
    </source>
</evidence>
<dbReference type="RefSeq" id="WP_021010928.1">
    <property type="nucleotide sequence ID" value="NZ_ASHR01000028.1"/>
</dbReference>
<name>U1LA81_9MICO</name>
<gene>
    <name evidence="1" type="ORF">L332_05715</name>
</gene>
<dbReference type="EMBL" id="ASHR01000028">
    <property type="protein sequence ID" value="ERG63953.1"/>
    <property type="molecule type" value="Genomic_DNA"/>
</dbReference>
<proteinExistence type="predicted"/>
<protein>
    <recommendedName>
        <fullName evidence="3">FHA domain-containing protein</fullName>
    </recommendedName>
</protein>
<dbReference type="AlphaFoldDB" id="U1LA81"/>
<sequence length="246" mass="26831">MVEQARAGQAPRLQLEFAGEWFTLDPSRPFVIGREGDLTVDDNQYLHRAFLEVHHRDGLWWLANVGSRLSATVSSAGGAVQSWLSPGARLPIVFSDASIVFTAGPTTYEIGAHIDDASFSLSTEHRRRSSGETTVMPVGLTELQKLLIVALAEPMLRRDGVGVSELPSSAAAADRLGWTMSRFNRKLDNVCDKLDRMGVQGLRGGVGKLASNRRARLVEYAVSSQLVTRADLALLDDAALRETDED</sequence>
<dbReference type="Proteomes" id="UP000016462">
    <property type="component" value="Unassembled WGS sequence"/>
</dbReference>
<keyword evidence="2" id="KW-1185">Reference proteome</keyword>
<evidence type="ECO:0008006" key="3">
    <source>
        <dbReference type="Google" id="ProtNLM"/>
    </source>
</evidence>
<comment type="caution">
    <text evidence="1">The sequence shown here is derived from an EMBL/GenBank/DDBJ whole genome shotgun (WGS) entry which is preliminary data.</text>
</comment>
<evidence type="ECO:0000313" key="1">
    <source>
        <dbReference type="EMBL" id="ERG63953.1"/>
    </source>
</evidence>
<organism evidence="1 2">
    <name type="scientific">Agrococcus pavilionensis RW1</name>
    <dbReference type="NCBI Taxonomy" id="1330458"/>
    <lineage>
        <taxon>Bacteria</taxon>
        <taxon>Bacillati</taxon>
        <taxon>Actinomycetota</taxon>
        <taxon>Actinomycetes</taxon>
        <taxon>Micrococcales</taxon>
        <taxon>Microbacteriaceae</taxon>
        <taxon>Agrococcus</taxon>
    </lineage>
</organism>
<reference evidence="1 2" key="1">
    <citation type="journal article" date="2013" name="Genome Announc.">
        <title>First draft genome sequence from a member of the genus agrococcus, isolated from modern microbialites.</title>
        <authorList>
            <person name="White R.A.III."/>
            <person name="Grassa C.J."/>
            <person name="Suttle C.A."/>
        </authorList>
    </citation>
    <scope>NUCLEOTIDE SEQUENCE [LARGE SCALE GENOMIC DNA]</scope>
    <source>
        <strain evidence="1 2">RW1</strain>
    </source>
</reference>